<name>A0A428YXK9_KIBAR</name>
<dbReference type="Proteomes" id="UP000287547">
    <property type="component" value="Unassembled WGS sequence"/>
</dbReference>
<comment type="caution">
    <text evidence="1">The sequence shown here is derived from an EMBL/GenBank/DDBJ whole genome shotgun (WGS) entry which is preliminary data.</text>
</comment>
<evidence type="ECO:0000313" key="1">
    <source>
        <dbReference type="EMBL" id="RSM75133.1"/>
    </source>
</evidence>
<sequence>MGGPMSLERVYGLVGWTVQQARLNLLSGSSITIELGGCLVLINDAAWRIEDEEEFLVASADDRDYIRGMITELDGRRLTEVKVSNFLDLTMDFDGLRLITFALPADEHHWSVQFEDDTVFFAGPQAGGTGSSHQPR</sequence>
<reference evidence="1 2" key="1">
    <citation type="submission" date="2018-05" db="EMBL/GenBank/DDBJ databases">
        <title>Evolution of GPA BGCs.</title>
        <authorList>
            <person name="Waglechner N."/>
            <person name="Wright G.D."/>
        </authorList>
    </citation>
    <scope>NUCLEOTIDE SEQUENCE [LARGE SCALE GENOMIC DNA]</scope>
    <source>
        <strain evidence="1 2">A82846</strain>
    </source>
</reference>
<dbReference type="EMBL" id="QHKI01000049">
    <property type="protein sequence ID" value="RSM75133.1"/>
    <property type="molecule type" value="Genomic_DNA"/>
</dbReference>
<proteinExistence type="predicted"/>
<evidence type="ECO:0000313" key="2">
    <source>
        <dbReference type="Proteomes" id="UP000287547"/>
    </source>
</evidence>
<accession>A0A428YXK9</accession>
<protein>
    <submittedName>
        <fullName evidence="1">Uncharacterized protein</fullName>
    </submittedName>
</protein>
<organism evidence="1 2">
    <name type="scientific">Kibdelosporangium aridum</name>
    <dbReference type="NCBI Taxonomy" id="2030"/>
    <lineage>
        <taxon>Bacteria</taxon>
        <taxon>Bacillati</taxon>
        <taxon>Actinomycetota</taxon>
        <taxon>Actinomycetes</taxon>
        <taxon>Pseudonocardiales</taxon>
        <taxon>Pseudonocardiaceae</taxon>
        <taxon>Kibdelosporangium</taxon>
    </lineage>
</organism>
<gene>
    <name evidence="1" type="ORF">DMH04_38965</name>
</gene>
<dbReference type="AlphaFoldDB" id="A0A428YXK9"/>